<organism evidence="2">
    <name type="scientific">Arundo donax</name>
    <name type="common">Giant reed</name>
    <name type="synonym">Donax arundinaceus</name>
    <dbReference type="NCBI Taxonomy" id="35708"/>
    <lineage>
        <taxon>Eukaryota</taxon>
        <taxon>Viridiplantae</taxon>
        <taxon>Streptophyta</taxon>
        <taxon>Embryophyta</taxon>
        <taxon>Tracheophyta</taxon>
        <taxon>Spermatophyta</taxon>
        <taxon>Magnoliopsida</taxon>
        <taxon>Liliopsida</taxon>
        <taxon>Poales</taxon>
        <taxon>Poaceae</taxon>
        <taxon>PACMAD clade</taxon>
        <taxon>Arundinoideae</taxon>
        <taxon>Arundineae</taxon>
        <taxon>Arundo</taxon>
    </lineage>
</organism>
<protein>
    <submittedName>
        <fullName evidence="2">Uncharacterized protein</fullName>
    </submittedName>
</protein>
<feature type="region of interest" description="Disordered" evidence="1">
    <location>
        <begin position="1"/>
        <end position="23"/>
    </location>
</feature>
<accession>A0A0A9ATL0</accession>
<dbReference type="EMBL" id="GBRH01242836">
    <property type="protein sequence ID" value="JAD55059.1"/>
    <property type="molecule type" value="Transcribed_RNA"/>
</dbReference>
<evidence type="ECO:0000313" key="2">
    <source>
        <dbReference type="EMBL" id="JAD55059.1"/>
    </source>
</evidence>
<feature type="compositionally biased region" description="Basic residues" evidence="1">
    <location>
        <begin position="1"/>
        <end position="11"/>
    </location>
</feature>
<proteinExistence type="predicted"/>
<reference evidence="2" key="2">
    <citation type="journal article" date="2015" name="Data Brief">
        <title>Shoot transcriptome of the giant reed, Arundo donax.</title>
        <authorList>
            <person name="Barrero R.A."/>
            <person name="Guerrero F.D."/>
            <person name="Moolhuijzen P."/>
            <person name="Goolsby J.A."/>
            <person name="Tidwell J."/>
            <person name="Bellgard S.E."/>
            <person name="Bellgard M.I."/>
        </authorList>
    </citation>
    <scope>NUCLEOTIDE SEQUENCE</scope>
    <source>
        <tissue evidence="2">Shoot tissue taken approximately 20 cm above the soil surface</tissue>
    </source>
</reference>
<name>A0A0A9ATL0_ARUDO</name>
<dbReference type="AlphaFoldDB" id="A0A0A9ATL0"/>
<reference evidence="2" key="1">
    <citation type="submission" date="2014-09" db="EMBL/GenBank/DDBJ databases">
        <authorList>
            <person name="Magalhaes I.L.F."/>
            <person name="Oliveira U."/>
            <person name="Santos F.R."/>
            <person name="Vidigal T.H.D.A."/>
            <person name="Brescovit A.D."/>
            <person name="Santos A.J."/>
        </authorList>
    </citation>
    <scope>NUCLEOTIDE SEQUENCE</scope>
    <source>
        <tissue evidence="2">Shoot tissue taken approximately 20 cm above the soil surface</tissue>
    </source>
</reference>
<sequence length="68" mass="7822">MPRTRSTRRRPAAAASNRRPVEKDQLWRESKLCIKRRGEGGVSQGAALPYPFDEALGLIRKIREEEMK</sequence>
<evidence type="ECO:0000256" key="1">
    <source>
        <dbReference type="SAM" id="MobiDB-lite"/>
    </source>
</evidence>